<dbReference type="InterPro" id="IPR012098">
    <property type="entry name" value="SND3_fun"/>
</dbReference>
<dbReference type="Pfam" id="PF10032">
    <property type="entry name" value="Pho88"/>
    <property type="match status" value="1"/>
</dbReference>
<dbReference type="Proteomes" id="UP000077266">
    <property type="component" value="Unassembled WGS sequence"/>
</dbReference>
<keyword evidence="4" id="KW-1185">Reference proteome</keyword>
<evidence type="ECO:0000256" key="1">
    <source>
        <dbReference type="SAM" id="MobiDB-lite"/>
    </source>
</evidence>
<organism evidence="3 4">
    <name type="scientific">Exidia glandulosa HHB12029</name>
    <dbReference type="NCBI Taxonomy" id="1314781"/>
    <lineage>
        <taxon>Eukaryota</taxon>
        <taxon>Fungi</taxon>
        <taxon>Dikarya</taxon>
        <taxon>Basidiomycota</taxon>
        <taxon>Agaricomycotina</taxon>
        <taxon>Agaricomycetes</taxon>
        <taxon>Auriculariales</taxon>
        <taxon>Exidiaceae</taxon>
        <taxon>Exidia</taxon>
    </lineage>
</organism>
<dbReference type="PANTHER" id="PTHR28112">
    <property type="entry name" value="SRP-INDEPENDENT TARGETING PROTEIN 3"/>
    <property type="match status" value="1"/>
</dbReference>
<dbReference type="OrthoDB" id="18139at2759"/>
<dbReference type="GO" id="GO:0005739">
    <property type="term" value="C:mitochondrion"/>
    <property type="evidence" value="ECO:0007669"/>
    <property type="project" value="TreeGrafter"/>
</dbReference>
<feature type="transmembrane region" description="Helical" evidence="2">
    <location>
        <begin position="31"/>
        <end position="51"/>
    </location>
</feature>
<dbReference type="InParanoid" id="A0A165PY18"/>
<dbReference type="STRING" id="1314781.A0A165PY18"/>
<keyword evidence="2" id="KW-1133">Transmembrane helix</keyword>
<keyword evidence="2" id="KW-0472">Membrane</keyword>
<dbReference type="GO" id="GO:0045047">
    <property type="term" value="P:protein targeting to ER"/>
    <property type="evidence" value="ECO:0007669"/>
    <property type="project" value="InterPro"/>
</dbReference>
<sequence>MNNPMVSNMVISLGAMQVARKIPFDDPQTLLYVRIAYVATQVITLLVYYYTASKIRAKKDMTTLKFVEPAGPLTGEPDKVITTTVRDYDLDQVSKLVRSTYMAVLMMGFMHLYLKFTQPLFVQALMGLKSLYEAKPVQIHVFGKEPSGDLQRPFKAAAGMFGPTNDVKTDKASIEEAEKAAREAASKKDD</sequence>
<dbReference type="GO" id="GO:0005783">
    <property type="term" value="C:endoplasmic reticulum"/>
    <property type="evidence" value="ECO:0007669"/>
    <property type="project" value="InterPro"/>
</dbReference>
<proteinExistence type="predicted"/>
<feature type="region of interest" description="Disordered" evidence="1">
    <location>
        <begin position="161"/>
        <end position="190"/>
    </location>
</feature>
<keyword evidence="2" id="KW-0812">Transmembrane</keyword>
<dbReference type="EMBL" id="KV425886">
    <property type="protein sequence ID" value="KZW02818.1"/>
    <property type="molecule type" value="Genomic_DNA"/>
</dbReference>
<reference evidence="3 4" key="1">
    <citation type="journal article" date="2016" name="Mol. Biol. Evol.">
        <title>Comparative Genomics of Early-Diverging Mushroom-Forming Fungi Provides Insights into the Origins of Lignocellulose Decay Capabilities.</title>
        <authorList>
            <person name="Nagy L.G."/>
            <person name="Riley R."/>
            <person name="Tritt A."/>
            <person name="Adam C."/>
            <person name="Daum C."/>
            <person name="Floudas D."/>
            <person name="Sun H."/>
            <person name="Yadav J.S."/>
            <person name="Pangilinan J."/>
            <person name="Larsson K.H."/>
            <person name="Matsuura K."/>
            <person name="Barry K."/>
            <person name="Labutti K."/>
            <person name="Kuo R."/>
            <person name="Ohm R.A."/>
            <person name="Bhattacharya S.S."/>
            <person name="Shirouzu T."/>
            <person name="Yoshinaga Y."/>
            <person name="Martin F.M."/>
            <person name="Grigoriev I.V."/>
            <person name="Hibbett D.S."/>
        </authorList>
    </citation>
    <scope>NUCLEOTIDE SEQUENCE [LARGE SCALE GENOMIC DNA]</scope>
    <source>
        <strain evidence="3 4">HHB12029</strain>
    </source>
</reference>
<accession>A0A165PY18</accession>
<dbReference type="AlphaFoldDB" id="A0A165PY18"/>
<evidence type="ECO:0000313" key="3">
    <source>
        <dbReference type="EMBL" id="KZW02818.1"/>
    </source>
</evidence>
<feature type="compositionally biased region" description="Basic and acidic residues" evidence="1">
    <location>
        <begin position="167"/>
        <end position="190"/>
    </location>
</feature>
<gene>
    <name evidence="3" type="ORF">EXIGLDRAFT_730929</name>
</gene>
<name>A0A165PY18_EXIGL</name>
<dbReference type="PIRSF" id="PIRSF008756">
    <property type="entry name" value="P_tr_PHO88"/>
    <property type="match status" value="1"/>
</dbReference>
<evidence type="ECO:0000313" key="4">
    <source>
        <dbReference type="Proteomes" id="UP000077266"/>
    </source>
</evidence>
<protein>
    <submittedName>
        <fullName evidence="3">Inorganic phosphate transporter</fullName>
    </submittedName>
</protein>
<evidence type="ECO:0000256" key="2">
    <source>
        <dbReference type="SAM" id="Phobius"/>
    </source>
</evidence>
<dbReference type="PANTHER" id="PTHR28112:SF1">
    <property type="entry name" value="SRP-INDEPENDENT TARGETING PROTEIN 3"/>
    <property type="match status" value="1"/>
</dbReference>